<evidence type="ECO:0000313" key="8">
    <source>
        <dbReference type="EMBL" id="GAA0896314.1"/>
    </source>
</evidence>
<evidence type="ECO:0000256" key="6">
    <source>
        <dbReference type="SAM" id="MobiDB-lite"/>
    </source>
</evidence>
<comment type="caution">
    <text evidence="8">The sequence shown here is derived from an EMBL/GenBank/DDBJ whole genome shotgun (WGS) entry which is preliminary data.</text>
</comment>
<dbReference type="InterPro" id="IPR001248">
    <property type="entry name" value="Pur-cyt_permease"/>
</dbReference>
<gene>
    <name evidence="8" type="primary">codB</name>
    <name evidence="8" type="ORF">GCM10009559_54590</name>
</gene>
<evidence type="ECO:0000256" key="7">
    <source>
        <dbReference type="SAM" id="Phobius"/>
    </source>
</evidence>
<feature type="transmembrane region" description="Helical" evidence="7">
    <location>
        <begin position="37"/>
        <end position="57"/>
    </location>
</feature>
<protein>
    <submittedName>
        <fullName evidence="8">Cytosine permease</fullName>
    </submittedName>
</protein>
<accession>A0ABP3YK16</accession>
<dbReference type="InterPro" id="IPR030191">
    <property type="entry name" value="CodB"/>
</dbReference>
<dbReference type="EMBL" id="BAAAHP010000168">
    <property type="protein sequence ID" value="GAA0896314.1"/>
    <property type="molecule type" value="Genomic_DNA"/>
</dbReference>
<feature type="transmembrane region" description="Helical" evidence="7">
    <location>
        <begin position="213"/>
        <end position="234"/>
    </location>
</feature>
<dbReference type="PANTHER" id="PTHR30569">
    <property type="entry name" value="CYTOSINE TRANSPORTER CODB"/>
    <property type="match status" value="1"/>
</dbReference>
<evidence type="ECO:0000256" key="1">
    <source>
        <dbReference type="ARBA" id="ARBA00004141"/>
    </source>
</evidence>
<dbReference type="CDD" id="cd11484">
    <property type="entry name" value="SLC-NCS1sbd_CobB-like"/>
    <property type="match status" value="1"/>
</dbReference>
<dbReference type="Pfam" id="PF02133">
    <property type="entry name" value="Transp_cyt_pur"/>
    <property type="match status" value="1"/>
</dbReference>
<feature type="transmembrane region" description="Helical" evidence="7">
    <location>
        <begin position="325"/>
        <end position="342"/>
    </location>
</feature>
<proteinExistence type="inferred from homology"/>
<evidence type="ECO:0000256" key="5">
    <source>
        <dbReference type="ARBA" id="ARBA00023136"/>
    </source>
</evidence>
<feature type="transmembrane region" description="Helical" evidence="7">
    <location>
        <begin position="246"/>
        <end position="271"/>
    </location>
</feature>
<feature type="transmembrane region" description="Helical" evidence="7">
    <location>
        <begin position="277"/>
        <end position="296"/>
    </location>
</feature>
<feature type="transmembrane region" description="Helical" evidence="7">
    <location>
        <begin position="146"/>
        <end position="165"/>
    </location>
</feature>
<dbReference type="RefSeq" id="WP_343944462.1">
    <property type="nucleotide sequence ID" value="NZ_BAAAHP010000168.1"/>
</dbReference>
<name>A0ABP3YK16_9PSEU</name>
<sequence>MTTQTWQDGPDEVRPDTAAANDDYPQSEVPRAARRGFWPLFVVLAGFVIFTPTMLSGARIAGAFPAGELLSVLAVGSLVLGLYVAVLAVIGARTGLTTVLLARFSLGHHGAKLAGLLLGGTQVCWYAVTTVLLADLAMRATGLDTAFTPVVVVVGSALTAVAAYYGFRGLELLSAVSVPLVLVLFAWVTVQAVGVAGGPGALLSWNPDGAQTLTWATAVTTVVGTFVSGGTQTPNWSRFARRPRQAFVAAFGAFVLCNGMMLLLGALGAVAYRTGDVIAVVMQFEFAVGALAILFLKTWTTQENTAYAFGVAGAELFGRPRKRPFVIGGVAVAIALALTGIYESLPQFLIALGILIPPLGGTIIGDHLFVWRGTLPAVADTTFLAVRWSCVAAYAAGVGAAFVTEQLAWGLPPVQGILVAALAVPVADRLLTAAGVRTRHVVTA</sequence>
<comment type="similarity">
    <text evidence="2">Belongs to the purine-cytosine permease (2.A.39) family.</text>
</comment>
<feature type="transmembrane region" description="Helical" evidence="7">
    <location>
        <begin position="172"/>
        <end position="193"/>
    </location>
</feature>
<dbReference type="NCBIfam" id="NF008241">
    <property type="entry name" value="PRK11017.1"/>
    <property type="match status" value="1"/>
</dbReference>
<keyword evidence="3 7" id="KW-0812">Transmembrane</keyword>
<feature type="transmembrane region" description="Helical" evidence="7">
    <location>
        <begin position="409"/>
        <end position="427"/>
    </location>
</feature>
<evidence type="ECO:0000256" key="3">
    <source>
        <dbReference type="ARBA" id="ARBA00022692"/>
    </source>
</evidence>
<organism evidence="8 9">
    <name type="scientific">Pseudonocardia zijingensis</name>
    <dbReference type="NCBI Taxonomy" id="153376"/>
    <lineage>
        <taxon>Bacteria</taxon>
        <taxon>Bacillati</taxon>
        <taxon>Actinomycetota</taxon>
        <taxon>Actinomycetes</taxon>
        <taxon>Pseudonocardiales</taxon>
        <taxon>Pseudonocardiaceae</taxon>
        <taxon>Pseudonocardia</taxon>
    </lineage>
</organism>
<evidence type="ECO:0000256" key="2">
    <source>
        <dbReference type="ARBA" id="ARBA00008974"/>
    </source>
</evidence>
<keyword evidence="9" id="KW-1185">Reference proteome</keyword>
<feature type="transmembrane region" description="Helical" evidence="7">
    <location>
        <begin position="69"/>
        <end position="92"/>
    </location>
</feature>
<dbReference type="Gene3D" id="1.10.4160.10">
    <property type="entry name" value="Hydantoin permease"/>
    <property type="match status" value="1"/>
</dbReference>
<keyword evidence="5 7" id="KW-0472">Membrane</keyword>
<reference evidence="9" key="1">
    <citation type="journal article" date="2019" name="Int. J. Syst. Evol. Microbiol.">
        <title>The Global Catalogue of Microorganisms (GCM) 10K type strain sequencing project: providing services to taxonomists for standard genome sequencing and annotation.</title>
        <authorList>
            <consortium name="The Broad Institute Genomics Platform"/>
            <consortium name="The Broad Institute Genome Sequencing Center for Infectious Disease"/>
            <person name="Wu L."/>
            <person name="Ma J."/>
        </authorList>
    </citation>
    <scope>NUCLEOTIDE SEQUENCE [LARGE SCALE GENOMIC DNA]</scope>
    <source>
        <strain evidence="9">JCM 11117</strain>
    </source>
</reference>
<feature type="transmembrane region" description="Helical" evidence="7">
    <location>
        <begin position="113"/>
        <end position="134"/>
    </location>
</feature>
<evidence type="ECO:0000256" key="4">
    <source>
        <dbReference type="ARBA" id="ARBA00022989"/>
    </source>
</evidence>
<feature type="region of interest" description="Disordered" evidence="6">
    <location>
        <begin position="1"/>
        <end position="25"/>
    </location>
</feature>
<dbReference type="Proteomes" id="UP001499967">
    <property type="component" value="Unassembled WGS sequence"/>
</dbReference>
<evidence type="ECO:0000313" key="9">
    <source>
        <dbReference type="Proteomes" id="UP001499967"/>
    </source>
</evidence>
<feature type="transmembrane region" description="Helical" evidence="7">
    <location>
        <begin position="383"/>
        <end position="403"/>
    </location>
</feature>
<feature type="transmembrane region" description="Helical" evidence="7">
    <location>
        <begin position="348"/>
        <end position="371"/>
    </location>
</feature>
<keyword evidence="4 7" id="KW-1133">Transmembrane helix</keyword>
<comment type="subcellular location">
    <subcellularLocation>
        <location evidence="1">Membrane</location>
        <topology evidence="1">Multi-pass membrane protein</topology>
    </subcellularLocation>
</comment>
<dbReference type="PANTHER" id="PTHR30569:SF0">
    <property type="entry name" value="CYTOSINE PERMEASE"/>
    <property type="match status" value="1"/>
</dbReference>